<feature type="transmembrane region" description="Helical" evidence="1">
    <location>
        <begin position="48"/>
        <end position="68"/>
    </location>
</feature>
<dbReference type="RefSeq" id="WP_011419389.1">
    <property type="nucleotide sequence ID" value="NC_007760.1"/>
</dbReference>
<accession>Q2IMS6</accession>
<protein>
    <submittedName>
        <fullName evidence="2">Uncharacterized protein</fullName>
    </submittedName>
</protein>
<dbReference type="EMBL" id="CP000251">
    <property type="protein sequence ID" value="ABC80106.1"/>
    <property type="molecule type" value="Genomic_DNA"/>
</dbReference>
<keyword evidence="1" id="KW-1133">Transmembrane helix</keyword>
<keyword evidence="1" id="KW-0812">Transmembrane</keyword>
<gene>
    <name evidence="2" type="ordered locus">Adeh_0330</name>
</gene>
<dbReference type="Proteomes" id="UP000001935">
    <property type="component" value="Chromosome"/>
</dbReference>
<organism evidence="2 3">
    <name type="scientific">Anaeromyxobacter dehalogenans (strain 2CP-C)</name>
    <dbReference type="NCBI Taxonomy" id="290397"/>
    <lineage>
        <taxon>Bacteria</taxon>
        <taxon>Pseudomonadati</taxon>
        <taxon>Myxococcota</taxon>
        <taxon>Myxococcia</taxon>
        <taxon>Myxococcales</taxon>
        <taxon>Cystobacterineae</taxon>
        <taxon>Anaeromyxobacteraceae</taxon>
        <taxon>Anaeromyxobacter</taxon>
    </lineage>
</organism>
<dbReference type="HOGENOM" id="CLU_2535263_0_0_7"/>
<dbReference type="AlphaFoldDB" id="Q2IMS6"/>
<reference evidence="2 3" key="1">
    <citation type="submission" date="2006-01" db="EMBL/GenBank/DDBJ databases">
        <title>Complete sequence of Anaeromyxobacter dehalogenans 2CP-C.</title>
        <authorList>
            <consortium name="US DOE Joint Genome Institute"/>
            <person name="Copeland A."/>
            <person name="Lucas S."/>
            <person name="Lapidus A."/>
            <person name="Barry K."/>
            <person name="Detter J.C."/>
            <person name="Glavina T."/>
            <person name="Hammon N."/>
            <person name="Israni S."/>
            <person name="Pitluck S."/>
            <person name="Brettin T."/>
            <person name="Bruce D."/>
            <person name="Han C."/>
            <person name="Tapia R."/>
            <person name="Gilna P."/>
            <person name="Kiss H."/>
            <person name="Schmutz J."/>
            <person name="Larimer F."/>
            <person name="Land M."/>
            <person name="Kyrpides N."/>
            <person name="Anderson I."/>
            <person name="Sanford R.A."/>
            <person name="Ritalahti K.M."/>
            <person name="Thomas H.S."/>
            <person name="Kirby J.R."/>
            <person name="Zhulin I.B."/>
            <person name="Loeffler F.E."/>
            <person name="Richardson P."/>
        </authorList>
    </citation>
    <scope>NUCLEOTIDE SEQUENCE [LARGE SCALE GENOMIC DNA]</scope>
    <source>
        <strain evidence="2 3">2CP-C</strain>
    </source>
</reference>
<evidence type="ECO:0000313" key="2">
    <source>
        <dbReference type="EMBL" id="ABC80106.1"/>
    </source>
</evidence>
<dbReference type="STRING" id="290397.Adeh_0330"/>
<proteinExistence type="predicted"/>
<evidence type="ECO:0000256" key="1">
    <source>
        <dbReference type="SAM" id="Phobius"/>
    </source>
</evidence>
<keyword evidence="1" id="KW-0472">Membrane</keyword>
<name>Q2IMS6_ANADE</name>
<feature type="transmembrane region" description="Helical" evidence="1">
    <location>
        <begin position="15"/>
        <end position="36"/>
    </location>
</feature>
<dbReference type="OrthoDB" id="9913977at2"/>
<sequence length="83" mass="9189">MDRLKQLKIQISLQWYELILIGVTAGLLAFGVWALIDTLLISSPVAAWRFLALFVIWSLPGIAVLAFVRPRTAAEAAQEQPTP</sequence>
<evidence type="ECO:0000313" key="3">
    <source>
        <dbReference type="Proteomes" id="UP000001935"/>
    </source>
</evidence>
<dbReference type="KEGG" id="ade:Adeh_0330"/>